<reference evidence="4 5" key="1">
    <citation type="submission" date="2019-07" db="EMBL/GenBank/DDBJ databases">
        <title>Genomic Encyclopedia of Archaeal and Bacterial Type Strains, Phase II (KMG-II): from individual species to whole genera.</title>
        <authorList>
            <person name="Goeker M."/>
        </authorList>
    </citation>
    <scope>NUCLEOTIDE SEQUENCE [LARGE SCALE GENOMIC DNA]</scope>
    <source>
        <strain evidence="4 5">DSM 21935</strain>
    </source>
</reference>
<dbReference type="PROSITE" id="PS50915">
    <property type="entry name" value="CRYSTALLIN_BETA_GAMMA"/>
    <property type="match status" value="1"/>
</dbReference>
<keyword evidence="2" id="KW-0812">Transmembrane</keyword>
<feature type="domain" description="Beta/gamma crystallin 'Greek key'" evidence="3">
    <location>
        <begin position="41"/>
        <end position="81"/>
    </location>
</feature>
<proteinExistence type="predicted"/>
<dbReference type="RefSeq" id="WP_148899641.1">
    <property type="nucleotide sequence ID" value="NZ_VNHY01000004.1"/>
</dbReference>
<accession>A0A5D3YIL2</accession>
<dbReference type="Gene3D" id="2.60.20.10">
    <property type="entry name" value="Crystallins"/>
    <property type="match status" value="1"/>
</dbReference>
<feature type="region of interest" description="Disordered" evidence="1">
    <location>
        <begin position="86"/>
        <end position="109"/>
    </location>
</feature>
<dbReference type="EMBL" id="VNHY01000004">
    <property type="protein sequence ID" value="TYP92080.1"/>
    <property type="molecule type" value="Genomic_DNA"/>
</dbReference>
<feature type="region of interest" description="Disordered" evidence="1">
    <location>
        <begin position="141"/>
        <end position="188"/>
    </location>
</feature>
<evidence type="ECO:0000256" key="2">
    <source>
        <dbReference type="SAM" id="Phobius"/>
    </source>
</evidence>
<evidence type="ECO:0000313" key="5">
    <source>
        <dbReference type="Proteomes" id="UP000324595"/>
    </source>
</evidence>
<feature type="compositionally biased region" description="Polar residues" evidence="1">
    <location>
        <begin position="164"/>
        <end position="179"/>
    </location>
</feature>
<keyword evidence="2" id="KW-0472">Membrane</keyword>
<organism evidence="4 5">
    <name type="scientific">Fodinibius salinus</name>
    <dbReference type="NCBI Taxonomy" id="860790"/>
    <lineage>
        <taxon>Bacteria</taxon>
        <taxon>Pseudomonadati</taxon>
        <taxon>Balneolota</taxon>
        <taxon>Balneolia</taxon>
        <taxon>Balneolales</taxon>
        <taxon>Balneolaceae</taxon>
        <taxon>Fodinibius</taxon>
    </lineage>
</organism>
<evidence type="ECO:0000313" key="4">
    <source>
        <dbReference type="EMBL" id="TYP92080.1"/>
    </source>
</evidence>
<comment type="caution">
    <text evidence="4">The sequence shown here is derived from an EMBL/GenBank/DDBJ whole genome shotgun (WGS) entry which is preliminary data.</text>
</comment>
<keyword evidence="5" id="KW-1185">Reference proteome</keyword>
<protein>
    <recommendedName>
        <fullName evidence="3">Beta/gamma crystallin 'Greek key' domain-containing protein</fullName>
    </recommendedName>
</protein>
<evidence type="ECO:0000259" key="3">
    <source>
        <dbReference type="PROSITE" id="PS50915"/>
    </source>
</evidence>
<dbReference type="InterPro" id="IPR001064">
    <property type="entry name" value="Beta/gamma_crystallin"/>
</dbReference>
<keyword evidence="2" id="KW-1133">Transmembrane helix</keyword>
<dbReference type="OrthoDB" id="785995at2"/>
<gene>
    <name evidence="4" type="ORF">LX73_2327</name>
</gene>
<name>A0A5D3YIL2_9BACT</name>
<feature type="compositionally biased region" description="Low complexity" evidence="1">
    <location>
        <begin position="148"/>
        <end position="163"/>
    </location>
</feature>
<dbReference type="AlphaFoldDB" id="A0A5D3YIL2"/>
<sequence length="211" mass="22446">MPRLAEQSSSIQSSNDNLSGFLFFGGSHERNKEAFNAAPDDQVTVFFDAGFNGKSMSFPPGAFKLFGKKNRDEISSIKVPKGLKLEVWTGGPPSHPDLGPDSNPRKKKEFTSSVAYVGDELNDKIDTLRVSIYASAKEQQTGFDFGGDESSTTTNGESESTTTAPDNTQSSNGQPDTTQPEPPGQGNTLMYAIIGVGAVTAIGSAVLLTRN</sequence>
<evidence type="ECO:0000256" key="1">
    <source>
        <dbReference type="SAM" id="MobiDB-lite"/>
    </source>
</evidence>
<dbReference type="Proteomes" id="UP000324595">
    <property type="component" value="Unassembled WGS sequence"/>
</dbReference>
<feature type="transmembrane region" description="Helical" evidence="2">
    <location>
        <begin position="189"/>
        <end position="208"/>
    </location>
</feature>